<evidence type="ECO:0000313" key="1">
    <source>
        <dbReference type="EMBL" id="MET3658144.1"/>
    </source>
</evidence>
<gene>
    <name evidence="1" type="ORF">ABIC55_003261</name>
</gene>
<name>A0ABV2KDF5_SPOPS</name>
<dbReference type="InterPro" id="IPR024997">
    <property type="entry name" value="DUF3892"/>
</dbReference>
<proteinExistence type="predicted"/>
<keyword evidence="2" id="KW-1185">Reference proteome</keyword>
<dbReference type="RefSeq" id="WP_354313824.1">
    <property type="nucleotide sequence ID" value="NZ_JBEPME010000005.1"/>
</dbReference>
<protein>
    <recommendedName>
        <fullName evidence="3">DUF3892 domain-containing protein</fullName>
    </recommendedName>
</protein>
<dbReference type="EMBL" id="JBEPME010000005">
    <property type="protein sequence ID" value="MET3658144.1"/>
    <property type="molecule type" value="Genomic_DNA"/>
</dbReference>
<dbReference type="Proteomes" id="UP001549104">
    <property type="component" value="Unassembled WGS sequence"/>
</dbReference>
<accession>A0ABV2KDF5</accession>
<organism evidence="1 2">
    <name type="scientific">Sporosarcina psychrophila</name>
    <name type="common">Bacillus psychrophilus</name>
    <dbReference type="NCBI Taxonomy" id="1476"/>
    <lineage>
        <taxon>Bacteria</taxon>
        <taxon>Bacillati</taxon>
        <taxon>Bacillota</taxon>
        <taxon>Bacilli</taxon>
        <taxon>Bacillales</taxon>
        <taxon>Caryophanaceae</taxon>
        <taxon>Sporosarcina</taxon>
    </lineage>
</organism>
<comment type="caution">
    <text evidence="1">The sequence shown here is derived from an EMBL/GenBank/DDBJ whole genome shotgun (WGS) entry which is preliminary data.</text>
</comment>
<sequence>MTEKPSLVVKSENETGLNTHFLDTKTKEVITRGDLAKRINKGEYPDYHVAKVSGRNIIKSNPDGNKKNNLD</sequence>
<evidence type="ECO:0000313" key="2">
    <source>
        <dbReference type="Proteomes" id="UP001549104"/>
    </source>
</evidence>
<evidence type="ECO:0008006" key="3">
    <source>
        <dbReference type="Google" id="ProtNLM"/>
    </source>
</evidence>
<reference evidence="1 2" key="1">
    <citation type="submission" date="2024-06" db="EMBL/GenBank/DDBJ databases">
        <title>Sorghum-associated microbial communities from plants grown in Nebraska, USA.</title>
        <authorList>
            <person name="Schachtman D."/>
        </authorList>
    </citation>
    <scope>NUCLEOTIDE SEQUENCE [LARGE SCALE GENOMIC DNA]</scope>
    <source>
        <strain evidence="1 2">1288</strain>
    </source>
</reference>
<dbReference type="Pfam" id="PF13031">
    <property type="entry name" value="DUF3892"/>
    <property type="match status" value="1"/>
</dbReference>